<name>A0ABU1VE39_9BURK</name>
<dbReference type="GO" id="GO:0051301">
    <property type="term" value="P:cell division"/>
    <property type="evidence" value="ECO:0007669"/>
    <property type="project" value="UniProtKB-KW"/>
</dbReference>
<feature type="topological domain" description="Periplasmic" evidence="7">
    <location>
        <begin position="24"/>
        <end position="94"/>
    </location>
</feature>
<keyword evidence="1 7" id="KW-1003">Cell membrane</keyword>
<reference evidence="8 9" key="1">
    <citation type="submission" date="2023-07" db="EMBL/GenBank/DDBJ databases">
        <title>Sorghum-associated microbial communities from plants grown in Nebraska, USA.</title>
        <authorList>
            <person name="Schachtman D."/>
        </authorList>
    </citation>
    <scope>NUCLEOTIDE SEQUENCE [LARGE SCALE GENOMIC DNA]</scope>
    <source>
        <strain evidence="8 9">BE240</strain>
    </source>
</reference>
<evidence type="ECO:0000313" key="9">
    <source>
        <dbReference type="Proteomes" id="UP001265550"/>
    </source>
</evidence>
<evidence type="ECO:0000313" key="8">
    <source>
        <dbReference type="EMBL" id="MDR7095739.1"/>
    </source>
</evidence>
<dbReference type="EMBL" id="JAVDWE010000010">
    <property type="protein sequence ID" value="MDR7095739.1"/>
    <property type="molecule type" value="Genomic_DNA"/>
</dbReference>
<dbReference type="HAMAP" id="MF_00599">
    <property type="entry name" value="FtsB"/>
    <property type="match status" value="1"/>
</dbReference>
<protein>
    <recommendedName>
        <fullName evidence="7">Cell division protein FtsB</fullName>
    </recommendedName>
</protein>
<dbReference type="InterPro" id="IPR007060">
    <property type="entry name" value="FtsL/DivIC"/>
</dbReference>
<keyword evidence="7" id="KW-0175">Coiled coil</keyword>
<dbReference type="RefSeq" id="WP_204732085.1">
    <property type="nucleotide sequence ID" value="NZ_JAVDWE010000010.1"/>
</dbReference>
<feature type="topological domain" description="Cytoplasmic" evidence="7">
    <location>
        <begin position="1"/>
        <end position="5"/>
    </location>
</feature>
<evidence type="ECO:0000256" key="7">
    <source>
        <dbReference type="HAMAP-Rule" id="MF_00599"/>
    </source>
</evidence>
<keyword evidence="7" id="KW-0997">Cell inner membrane</keyword>
<gene>
    <name evidence="7" type="primary">ftsB</name>
    <name evidence="8" type="ORF">J2X09_003491</name>
</gene>
<comment type="subcellular location">
    <subcellularLocation>
        <location evidence="7">Cell inner membrane</location>
        <topology evidence="7">Single-pass type II membrane protein</topology>
    </subcellularLocation>
    <text evidence="7">Localizes to the division septum.</text>
</comment>
<keyword evidence="4 7" id="KW-1133">Transmembrane helix</keyword>
<dbReference type="PANTHER" id="PTHR37485:SF1">
    <property type="entry name" value="CELL DIVISION PROTEIN FTSB"/>
    <property type="match status" value="1"/>
</dbReference>
<keyword evidence="2 7" id="KW-0132">Cell division</keyword>
<organism evidence="8 9">
    <name type="scientific">Hydrogenophaga laconesensis</name>
    <dbReference type="NCBI Taxonomy" id="1805971"/>
    <lineage>
        <taxon>Bacteria</taxon>
        <taxon>Pseudomonadati</taxon>
        <taxon>Pseudomonadota</taxon>
        <taxon>Betaproteobacteria</taxon>
        <taxon>Burkholderiales</taxon>
        <taxon>Comamonadaceae</taxon>
        <taxon>Hydrogenophaga</taxon>
    </lineage>
</organism>
<comment type="function">
    <text evidence="7">Essential cell division protein. May link together the upstream cell division proteins, which are predominantly cytoplasmic, with the downstream cell division proteins, which are predominantly periplasmic.</text>
</comment>
<comment type="subunit">
    <text evidence="7">Part of a complex composed of FtsB, FtsL and FtsQ.</text>
</comment>
<evidence type="ECO:0000256" key="5">
    <source>
        <dbReference type="ARBA" id="ARBA00023136"/>
    </source>
</evidence>
<keyword evidence="6 7" id="KW-0131">Cell cycle</keyword>
<dbReference type="InterPro" id="IPR023081">
    <property type="entry name" value="Cell_div_FtsB"/>
</dbReference>
<dbReference type="NCBIfam" id="NF002058">
    <property type="entry name" value="PRK00888.1"/>
    <property type="match status" value="1"/>
</dbReference>
<keyword evidence="3 7" id="KW-0812">Transmembrane</keyword>
<dbReference type="Pfam" id="PF04977">
    <property type="entry name" value="DivIC"/>
    <property type="match status" value="1"/>
</dbReference>
<evidence type="ECO:0000256" key="6">
    <source>
        <dbReference type="ARBA" id="ARBA00023306"/>
    </source>
</evidence>
<feature type="coiled-coil region" evidence="7">
    <location>
        <begin position="45"/>
        <end position="72"/>
    </location>
</feature>
<dbReference type="Proteomes" id="UP001265550">
    <property type="component" value="Unassembled WGS sequence"/>
</dbReference>
<comment type="caution">
    <text evidence="8">The sequence shown here is derived from an EMBL/GenBank/DDBJ whole genome shotgun (WGS) entry which is preliminary data.</text>
</comment>
<comment type="similarity">
    <text evidence="7">Belongs to the FtsB family.</text>
</comment>
<evidence type="ECO:0000256" key="1">
    <source>
        <dbReference type="ARBA" id="ARBA00022475"/>
    </source>
</evidence>
<keyword evidence="9" id="KW-1185">Reference proteome</keyword>
<accession>A0ABU1VE39</accession>
<keyword evidence="5 7" id="KW-0472">Membrane</keyword>
<evidence type="ECO:0000256" key="4">
    <source>
        <dbReference type="ARBA" id="ARBA00022989"/>
    </source>
</evidence>
<proteinExistence type="inferred from homology"/>
<sequence length="94" mass="10685">MARRLIPVLLVALLFIVHAQLWFGRGSVPQVSSMKQQLATQDQANRDAQLRNDQLMSEVRDLQDGLDMVEELARQELGMVKPNEIFVQIAKGRN</sequence>
<dbReference type="PANTHER" id="PTHR37485">
    <property type="entry name" value="CELL DIVISION PROTEIN FTSB"/>
    <property type="match status" value="1"/>
</dbReference>
<evidence type="ECO:0000256" key="2">
    <source>
        <dbReference type="ARBA" id="ARBA00022618"/>
    </source>
</evidence>
<evidence type="ECO:0000256" key="3">
    <source>
        <dbReference type="ARBA" id="ARBA00022692"/>
    </source>
</evidence>